<dbReference type="OrthoDB" id="9991317at2759"/>
<evidence type="ECO:0000259" key="2">
    <source>
        <dbReference type="Pfam" id="PF12770"/>
    </source>
</evidence>
<proteinExistence type="predicted"/>
<evidence type="ECO:0000313" key="3">
    <source>
        <dbReference type="EMBL" id="KAI6777887.1"/>
    </source>
</evidence>
<feature type="domain" description="CHAT" evidence="2">
    <location>
        <begin position="248"/>
        <end position="554"/>
    </location>
</feature>
<evidence type="ECO:0000313" key="4">
    <source>
        <dbReference type="Proteomes" id="UP001055219"/>
    </source>
</evidence>
<feature type="region of interest" description="Disordered" evidence="1">
    <location>
        <begin position="128"/>
        <end position="149"/>
    </location>
</feature>
<dbReference type="GeneID" id="75826547"/>
<evidence type="ECO:0000256" key="1">
    <source>
        <dbReference type="SAM" id="MobiDB-lite"/>
    </source>
</evidence>
<dbReference type="RefSeq" id="XP_051358743.1">
    <property type="nucleotide sequence ID" value="XM_051510349.1"/>
</dbReference>
<dbReference type="Pfam" id="PF12770">
    <property type="entry name" value="CHAT"/>
    <property type="match status" value="1"/>
</dbReference>
<comment type="caution">
    <text evidence="3">The sequence shown here is derived from an EMBL/GenBank/DDBJ whole genome shotgun (WGS) entry which is preliminary data.</text>
</comment>
<keyword evidence="4" id="KW-1185">Reference proteome</keyword>
<protein>
    <recommendedName>
        <fullName evidence="2">CHAT domain-containing protein</fullName>
    </recommendedName>
</protein>
<reference evidence="3" key="2">
    <citation type="submission" date="2022-07" db="EMBL/GenBank/DDBJ databases">
        <authorList>
            <person name="Goncalves M.F.M."/>
            <person name="Hilario S."/>
            <person name="Van De Peer Y."/>
            <person name="Esteves A.C."/>
            <person name="Alves A."/>
        </authorList>
    </citation>
    <scope>NUCLEOTIDE SEQUENCE</scope>
    <source>
        <strain evidence="3">MUM 19.33</strain>
    </source>
</reference>
<dbReference type="AlphaFoldDB" id="A0A9Q0B8B9"/>
<sequence>MHKIKCAAGCLRILHRLDKLDEAARIAREVTDFLAVLNPRWLGHRDSTFLMSVFNGVPSDAFAVMLQHDPTKPHLALQCLEGGRAVVLGRRTDGEDGTKGLKDLRPELAEEFRQLTGVLRSPTYEATNSLPKNVVNEPTPDNDSRGRNKPLQDYLSCLATIRATKGFEDFLLGPSEQELMACATEGPIFFVNSSHLRSDAVIVSRNRIKTLQLPELCGEEILKWSKKTAWSGSPNDDQALINMELRSYLTWIWKVCVKPILEEAGILNCQCPQKLPRVWWIRSGLASSMPLHAATENFKESSRNNVYSRTISSYVPSLQLLRASRDRILDVQTQSASSPDEDRRRRPGNLLLATMATTPGFGDLDVKAEIGAVRAAAHNRFELNLIKQPSAGKVTAAIEDCGIFHVSCHGEPSRLDPLMSHLVFEKTVESGIRVQDFLSIQHVFQLKLRHAFIAVLSACSTARNEVDPLQDEALHLASGFQAAGFPHVVACLWPSMNDDCVSITGWFYTSLFGPGEENMLDSRRIAEAMRESVVTLRSQKRKRPLEWAQFAHFGA</sequence>
<gene>
    <name evidence="3" type="ORF">J7T54_000025</name>
</gene>
<dbReference type="EMBL" id="JAGIXG020000093">
    <property type="protein sequence ID" value="KAI6777887.1"/>
    <property type="molecule type" value="Genomic_DNA"/>
</dbReference>
<accession>A0A9Q0B8B9</accession>
<dbReference type="Proteomes" id="UP001055219">
    <property type="component" value="Unassembled WGS sequence"/>
</dbReference>
<reference evidence="3" key="1">
    <citation type="journal article" date="2021" name="J Fungi (Basel)">
        <title>Genomic and Metabolomic Analyses of the Marine Fungus Emericellopsis cladophorae: Insights into Saltwater Adaptability Mechanisms and Its Biosynthetic Potential.</title>
        <authorList>
            <person name="Goncalves M.F.M."/>
            <person name="Hilario S."/>
            <person name="Van de Peer Y."/>
            <person name="Esteves A.C."/>
            <person name="Alves A."/>
        </authorList>
    </citation>
    <scope>NUCLEOTIDE SEQUENCE</scope>
    <source>
        <strain evidence="3">MUM 19.33</strain>
    </source>
</reference>
<dbReference type="InterPro" id="IPR024983">
    <property type="entry name" value="CHAT_dom"/>
</dbReference>
<organism evidence="3 4">
    <name type="scientific">Emericellopsis cladophorae</name>
    <dbReference type="NCBI Taxonomy" id="2686198"/>
    <lineage>
        <taxon>Eukaryota</taxon>
        <taxon>Fungi</taxon>
        <taxon>Dikarya</taxon>
        <taxon>Ascomycota</taxon>
        <taxon>Pezizomycotina</taxon>
        <taxon>Sordariomycetes</taxon>
        <taxon>Hypocreomycetidae</taxon>
        <taxon>Hypocreales</taxon>
        <taxon>Bionectriaceae</taxon>
        <taxon>Emericellopsis</taxon>
    </lineage>
</organism>
<name>A0A9Q0B8B9_9HYPO</name>